<evidence type="ECO:0000313" key="1">
    <source>
        <dbReference type="EMBL" id="OYQ35757.1"/>
    </source>
</evidence>
<name>A0A255Z2N7_9FLAO</name>
<dbReference type="AlphaFoldDB" id="A0A255Z2N7"/>
<comment type="caution">
    <text evidence="1">The sequence shown here is derived from an EMBL/GenBank/DDBJ whole genome shotgun (WGS) entry which is preliminary data.</text>
</comment>
<dbReference type="EMBL" id="NOXV01000277">
    <property type="protein sequence ID" value="OYQ35757.1"/>
    <property type="molecule type" value="Genomic_DNA"/>
</dbReference>
<proteinExistence type="predicted"/>
<evidence type="ECO:0000313" key="2">
    <source>
        <dbReference type="Proteomes" id="UP000216605"/>
    </source>
</evidence>
<accession>A0A255Z2N7</accession>
<gene>
    <name evidence="1" type="ORF">CHU92_10380</name>
</gene>
<dbReference type="Proteomes" id="UP000216605">
    <property type="component" value="Unassembled WGS sequence"/>
</dbReference>
<keyword evidence="2" id="KW-1185">Reference proteome</keyword>
<sequence length="127" mass="15167">MTYDKKIMIEYKPKHNNSNKNISFIKKNKCILEKGILRYRGVDTYFFELNISLGDSILIIDNDKEFLLCNFKRIPKPIKKFRVHKLDPEISNLDKKYLCVENGCNIIANNKKTYTDCYFIDESIFYY</sequence>
<reference evidence="1 2" key="1">
    <citation type="submission" date="2017-07" db="EMBL/GenBank/DDBJ databases">
        <title>Flavobacterium cyanobacteriorum sp. nov., isolated from cyanobacterial aggregates in a eutrophic lake.</title>
        <authorList>
            <person name="Cai H."/>
        </authorList>
    </citation>
    <scope>NUCLEOTIDE SEQUENCE [LARGE SCALE GENOMIC DNA]</scope>
    <source>
        <strain evidence="1 2">TH021</strain>
    </source>
</reference>
<protein>
    <submittedName>
        <fullName evidence="1">Uncharacterized protein</fullName>
    </submittedName>
</protein>
<organism evidence="1 2">
    <name type="scientific">Flavobacterium cyanobacteriorum</name>
    <dbReference type="NCBI Taxonomy" id="2022802"/>
    <lineage>
        <taxon>Bacteria</taxon>
        <taxon>Pseudomonadati</taxon>
        <taxon>Bacteroidota</taxon>
        <taxon>Flavobacteriia</taxon>
        <taxon>Flavobacteriales</taxon>
        <taxon>Flavobacteriaceae</taxon>
        <taxon>Flavobacterium</taxon>
    </lineage>
</organism>